<organism evidence="2 3">
    <name type="scientific">Sphingomonas cynarae</name>
    <dbReference type="NCBI Taxonomy" id="930197"/>
    <lineage>
        <taxon>Bacteria</taxon>
        <taxon>Pseudomonadati</taxon>
        <taxon>Pseudomonadota</taxon>
        <taxon>Alphaproteobacteria</taxon>
        <taxon>Sphingomonadales</taxon>
        <taxon>Sphingomonadaceae</taxon>
        <taxon>Sphingomonas</taxon>
    </lineage>
</organism>
<dbReference type="Pfam" id="PF05630">
    <property type="entry name" value="NPP1"/>
    <property type="match status" value="1"/>
</dbReference>
<reference evidence="3" key="1">
    <citation type="journal article" date="2019" name="Int. J. Syst. Evol. Microbiol.">
        <title>The Global Catalogue of Microorganisms (GCM) 10K type strain sequencing project: providing services to taxonomists for standard genome sequencing and annotation.</title>
        <authorList>
            <consortium name="The Broad Institute Genomics Platform"/>
            <consortium name="The Broad Institute Genome Sequencing Center for Infectious Disease"/>
            <person name="Wu L."/>
            <person name="Ma J."/>
        </authorList>
    </citation>
    <scope>NUCLEOTIDE SEQUENCE [LARGE SCALE GENOMIC DNA]</scope>
    <source>
        <strain evidence="3">JCM 17498</strain>
    </source>
</reference>
<keyword evidence="3" id="KW-1185">Reference proteome</keyword>
<evidence type="ECO:0000313" key="2">
    <source>
        <dbReference type="EMBL" id="GAA3718373.1"/>
    </source>
</evidence>
<accession>A0ABP7EG50</accession>
<sequence>MTLSTLNPTSRWAILALVGLSVAADAAVIPHNQVRGFADSTSGYFKTFQPYLKVFSGCVPFPAVDAAGNVSGGLEASGAMNGHCSSSPGQVYVNQGQYRGECAVMYSWYFPKDQNVDGPGNKGHRHDWENIVVWLSSCAPNARVNAVSYSDHATYIKQTRPQMDGTHPLVAYQQNPFPLDHSLVNTSTRGGMQPAVSWLGMTNAARGTLENYNFGKANVPFNSKNFFNNLAKAYYR</sequence>
<keyword evidence="1" id="KW-0732">Signal</keyword>
<dbReference type="RefSeq" id="WP_344694069.1">
    <property type="nucleotide sequence ID" value="NZ_BAABBF010000007.1"/>
</dbReference>
<protein>
    <submittedName>
        <fullName evidence="2">NPP1 family protein</fullName>
    </submittedName>
</protein>
<evidence type="ECO:0000313" key="3">
    <source>
        <dbReference type="Proteomes" id="UP001500523"/>
    </source>
</evidence>
<proteinExistence type="predicted"/>
<dbReference type="Proteomes" id="UP001500523">
    <property type="component" value="Unassembled WGS sequence"/>
</dbReference>
<dbReference type="InterPro" id="IPR008701">
    <property type="entry name" value="NPP1"/>
</dbReference>
<dbReference type="PANTHER" id="PTHR33657">
    <property type="entry name" value="DOMAIN PROTEIN, PUTATIVE (AFU_ORTHOLOGUE AFUA_5G00600)-RELATED"/>
    <property type="match status" value="1"/>
</dbReference>
<feature type="chain" id="PRO_5047283825" evidence="1">
    <location>
        <begin position="27"/>
        <end position="236"/>
    </location>
</feature>
<dbReference type="EMBL" id="BAABBF010000007">
    <property type="protein sequence ID" value="GAA3718373.1"/>
    <property type="molecule type" value="Genomic_DNA"/>
</dbReference>
<feature type="signal peptide" evidence="1">
    <location>
        <begin position="1"/>
        <end position="26"/>
    </location>
</feature>
<evidence type="ECO:0000256" key="1">
    <source>
        <dbReference type="SAM" id="SignalP"/>
    </source>
</evidence>
<dbReference type="PANTHER" id="PTHR33657:SF8">
    <property type="entry name" value="DOMAIN PROTEIN, PUTATIVE (AFU_ORTHOLOGUE AFUA_5G00600)-RELATED"/>
    <property type="match status" value="1"/>
</dbReference>
<gene>
    <name evidence="2" type="ORF">GCM10022268_28370</name>
</gene>
<name>A0ABP7EG50_9SPHN</name>
<dbReference type="PIRSF" id="PIRSF029958">
    <property type="entry name" value="Necrosis-inducing_protein"/>
    <property type="match status" value="1"/>
</dbReference>
<comment type="caution">
    <text evidence="2">The sequence shown here is derived from an EMBL/GenBank/DDBJ whole genome shotgun (WGS) entry which is preliminary data.</text>
</comment>